<gene>
    <name evidence="6" type="ORF">HC352_04520</name>
</gene>
<dbReference type="KEGG" id="arca:HC352_04520"/>
<keyword evidence="2" id="KW-0479">Metal-binding</keyword>
<evidence type="ECO:0000256" key="1">
    <source>
        <dbReference type="ARBA" id="ARBA00022714"/>
    </source>
</evidence>
<evidence type="ECO:0000256" key="3">
    <source>
        <dbReference type="ARBA" id="ARBA00023004"/>
    </source>
</evidence>
<dbReference type="GO" id="GO:0051537">
    <property type="term" value="F:2 iron, 2 sulfur cluster binding"/>
    <property type="evidence" value="ECO:0007669"/>
    <property type="project" value="UniProtKB-KW"/>
</dbReference>
<dbReference type="AlphaFoldDB" id="A0A6H2EL92"/>
<keyword evidence="7" id="KW-1185">Reference proteome</keyword>
<dbReference type="SUPFAM" id="SSF50022">
    <property type="entry name" value="ISP domain"/>
    <property type="match status" value="1"/>
</dbReference>
<dbReference type="InterPro" id="IPR036922">
    <property type="entry name" value="Rieske_2Fe-2S_sf"/>
</dbReference>
<organism evidence="6 7">
    <name type="scientific">Arcanobacterium buesumense</name>
    <dbReference type="NCBI Taxonomy" id="2722751"/>
    <lineage>
        <taxon>Bacteria</taxon>
        <taxon>Bacillati</taxon>
        <taxon>Actinomycetota</taxon>
        <taxon>Actinomycetes</taxon>
        <taxon>Actinomycetales</taxon>
        <taxon>Actinomycetaceae</taxon>
        <taxon>Arcanobacterium</taxon>
    </lineage>
</organism>
<protein>
    <submittedName>
        <fullName evidence="6">Non-heme iron oxygenase ferredoxin subunit</fullName>
    </submittedName>
</protein>
<dbReference type="GO" id="GO:0004497">
    <property type="term" value="F:monooxygenase activity"/>
    <property type="evidence" value="ECO:0007669"/>
    <property type="project" value="UniProtKB-ARBA"/>
</dbReference>
<evidence type="ECO:0000259" key="5">
    <source>
        <dbReference type="PROSITE" id="PS51296"/>
    </source>
</evidence>
<dbReference type="InterPro" id="IPR017941">
    <property type="entry name" value="Rieske_2Fe-2S"/>
</dbReference>
<evidence type="ECO:0000256" key="2">
    <source>
        <dbReference type="ARBA" id="ARBA00022723"/>
    </source>
</evidence>
<keyword evidence="4" id="KW-0411">Iron-sulfur</keyword>
<accession>A0A6H2EL92</accession>
<keyword evidence="3" id="KW-0408">Iron</keyword>
<dbReference type="RefSeq" id="WP_168917779.1">
    <property type="nucleotide sequence ID" value="NZ_CP050804.1"/>
</dbReference>
<dbReference type="Gene3D" id="2.102.10.10">
    <property type="entry name" value="Rieske [2Fe-2S] iron-sulphur domain"/>
    <property type="match status" value="1"/>
</dbReference>
<dbReference type="GO" id="GO:0046872">
    <property type="term" value="F:metal ion binding"/>
    <property type="evidence" value="ECO:0007669"/>
    <property type="project" value="UniProtKB-KW"/>
</dbReference>
<dbReference type="PROSITE" id="PS51296">
    <property type="entry name" value="RIESKE"/>
    <property type="match status" value="1"/>
</dbReference>
<reference evidence="6 7" key="1">
    <citation type="submission" date="2020-03" db="EMBL/GenBank/DDBJ databases">
        <title>Complete genome of Arcanobacterium buesumensis sp. nov. strain 2701.</title>
        <authorList>
            <person name="Borowiak M."/>
            <person name="Alssahen M."/>
            <person name="Laemmler C."/>
            <person name="Malorny B."/>
            <person name="Hassan A."/>
            <person name="Prenger-Berninghoff E."/>
            <person name="Ploetz M."/>
            <person name="Abdulmawjood A."/>
        </authorList>
    </citation>
    <scope>NUCLEOTIDE SEQUENCE [LARGE SCALE GENOMIC DNA]</scope>
    <source>
        <strain evidence="6 7">2701</strain>
    </source>
</reference>
<sequence length="109" mass="11803">MPEHRVCTIADVAPGTVQGFEVITENSTPLPVAVIHSQQGNWFAVHNQCTHGRVKLSDGWVEDESIECSQHGAAFDLATGEVMTLPASQPVTIYPVRVDGENVYITVNS</sequence>
<feature type="domain" description="Rieske" evidence="5">
    <location>
        <begin position="4"/>
        <end position="105"/>
    </location>
</feature>
<dbReference type="EMBL" id="CP050804">
    <property type="protein sequence ID" value="QJC21839.1"/>
    <property type="molecule type" value="Genomic_DNA"/>
</dbReference>
<evidence type="ECO:0000256" key="4">
    <source>
        <dbReference type="ARBA" id="ARBA00023014"/>
    </source>
</evidence>
<dbReference type="PANTHER" id="PTHR21496:SF23">
    <property type="entry name" value="3-PHENYLPROPIONATE_CINNAMIC ACID DIOXYGENASE FERREDOXIN SUBUNIT"/>
    <property type="match status" value="1"/>
</dbReference>
<name>A0A6H2EL92_9ACTO</name>
<keyword evidence="1" id="KW-0001">2Fe-2S</keyword>
<dbReference type="Proteomes" id="UP000502298">
    <property type="component" value="Chromosome"/>
</dbReference>
<dbReference type="GO" id="GO:0016705">
    <property type="term" value="F:oxidoreductase activity, acting on paired donors, with incorporation or reduction of molecular oxygen"/>
    <property type="evidence" value="ECO:0007669"/>
    <property type="project" value="UniProtKB-ARBA"/>
</dbReference>
<dbReference type="PANTHER" id="PTHR21496">
    <property type="entry name" value="FERREDOXIN-RELATED"/>
    <property type="match status" value="1"/>
</dbReference>
<evidence type="ECO:0000313" key="7">
    <source>
        <dbReference type="Proteomes" id="UP000502298"/>
    </source>
</evidence>
<proteinExistence type="predicted"/>
<dbReference type="CDD" id="cd03528">
    <property type="entry name" value="Rieske_RO_ferredoxin"/>
    <property type="match status" value="1"/>
</dbReference>
<dbReference type="Pfam" id="PF00355">
    <property type="entry name" value="Rieske"/>
    <property type="match status" value="1"/>
</dbReference>
<evidence type="ECO:0000313" key="6">
    <source>
        <dbReference type="EMBL" id="QJC21839.1"/>
    </source>
</evidence>